<feature type="transmembrane region" description="Helical" evidence="1">
    <location>
        <begin position="204"/>
        <end position="220"/>
    </location>
</feature>
<feature type="transmembrane region" description="Helical" evidence="1">
    <location>
        <begin position="102"/>
        <end position="124"/>
    </location>
</feature>
<keyword evidence="3" id="KW-1185">Reference proteome</keyword>
<sequence>RVLELWTSLHVEFQGCYYNQRLQQLQPYTKDLSVARLVALCLVTPLPSLCLSLLTESVPLPPPEAGISRNWFVFVRSWALIVLIGAGELVQIGQGVSKLKLCAAQVSFVSSIAATFPFSCVIIVCSLTDIFPLPFGLVVAGPPTVLALAASFVYISRSTLRAEPSLWTELKRQLNVFYCEVALTIVYPLYIYGCLSLSGVDQAFFVLLSPAMQIAAKNFVSRNLTDHNEMKLVTIIFFVEIFGVLYTSSVLESTSSWYTIALIMGTDALQFGLALFDTMRL</sequence>
<keyword evidence="1" id="KW-0812">Transmembrane</keyword>
<protein>
    <submittedName>
        <fullName evidence="2">Uncharacterized protein</fullName>
    </submittedName>
</protein>
<evidence type="ECO:0000313" key="3">
    <source>
        <dbReference type="Proteomes" id="UP000002640"/>
    </source>
</evidence>
<name>G5A0L7_PHYSP</name>
<evidence type="ECO:0000256" key="1">
    <source>
        <dbReference type="SAM" id="Phobius"/>
    </source>
</evidence>
<dbReference type="RefSeq" id="XP_009533298.1">
    <property type="nucleotide sequence ID" value="XM_009535003.1"/>
</dbReference>
<dbReference type="Proteomes" id="UP000002640">
    <property type="component" value="Unassembled WGS sequence"/>
</dbReference>
<evidence type="ECO:0000313" key="2">
    <source>
        <dbReference type="EMBL" id="EGZ10553.1"/>
    </source>
</evidence>
<dbReference type="AlphaFoldDB" id="G5A0L7"/>
<feature type="non-terminal residue" evidence="2">
    <location>
        <position position="281"/>
    </location>
</feature>
<keyword evidence="1" id="KW-1133">Transmembrane helix</keyword>
<dbReference type="InParanoid" id="G5A0L7"/>
<keyword evidence="1" id="KW-0472">Membrane</keyword>
<gene>
    <name evidence="2" type="ORF">PHYSODRAFT_438174</name>
</gene>
<accession>G5A0L7</accession>
<feature type="transmembrane region" description="Helical" evidence="1">
    <location>
        <begin position="130"/>
        <end position="155"/>
    </location>
</feature>
<feature type="transmembrane region" description="Helical" evidence="1">
    <location>
        <begin position="176"/>
        <end position="198"/>
    </location>
</feature>
<dbReference type="KEGG" id="psoj:PHYSODRAFT_438174"/>
<proteinExistence type="predicted"/>
<organism evidence="2 3">
    <name type="scientific">Phytophthora sojae (strain P6497)</name>
    <name type="common">Soybean stem and root rot agent</name>
    <name type="synonym">Phytophthora megasperma f. sp. glycines</name>
    <dbReference type="NCBI Taxonomy" id="1094619"/>
    <lineage>
        <taxon>Eukaryota</taxon>
        <taxon>Sar</taxon>
        <taxon>Stramenopiles</taxon>
        <taxon>Oomycota</taxon>
        <taxon>Peronosporomycetes</taxon>
        <taxon>Peronosporales</taxon>
        <taxon>Peronosporaceae</taxon>
        <taxon>Phytophthora</taxon>
    </lineage>
</organism>
<dbReference type="EMBL" id="JH159158">
    <property type="protein sequence ID" value="EGZ10553.1"/>
    <property type="molecule type" value="Genomic_DNA"/>
</dbReference>
<feature type="transmembrane region" description="Helical" evidence="1">
    <location>
        <begin position="34"/>
        <end position="55"/>
    </location>
</feature>
<dbReference type="GeneID" id="20652587"/>
<feature type="transmembrane region" description="Helical" evidence="1">
    <location>
        <begin position="257"/>
        <end position="276"/>
    </location>
</feature>
<feature type="transmembrane region" description="Helical" evidence="1">
    <location>
        <begin position="71"/>
        <end position="90"/>
    </location>
</feature>
<reference evidence="2 3" key="1">
    <citation type="journal article" date="2006" name="Science">
        <title>Phytophthora genome sequences uncover evolutionary origins and mechanisms of pathogenesis.</title>
        <authorList>
            <person name="Tyler B.M."/>
            <person name="Tripathy S."/>
            <person name="Zhang X."/>
            <person name="Dehal P."/>
            <person name="Jiang R.H."/>
            <person name="Aerts A."/>
            <person name="Arredondo F.D."/>
            <person name="Baxter L."/>
            <person name="Bensasson D."/>
            <person name="Beynon J.L."/>
            <person name="Chapman J."/>
            <person name="Damasceno C.M."/>
            <person name="Dorrance A.E."/>
            <person name="Dou D."/>
            <person name="Dickerman A.W."/>
            <person name="Dubchak I.L."/>
            <person name="Garbelotto M."/>
            <person name="Gijzen M."/>
            <person name="Gordon S.G."/>
            <person name="Govers F."/>
            <person name="Grunwald N.J."/>
            <person name="Huang W."/>
            <person name="Ivors K.L."/>
            <person name="Jones R.W."/>
            <person name="Kamoun S."/>
            <person name="Krampis K."/>
            <person name="Lamour K.H."/>
            <person name="Lee M.K."/>
            <person name="McDonald W.H."/>
            <person name="Medina M."/>
            <person name="Meijer H.J."/>
            <person name="Nordberg E.K."/>
            <person name="Maclean D.J."/>
            <person name="Ospina-Giraldo M.D."/>
            <person name="Morris P.F."/>
            <person name="Phuntumart V."/>
            <person name="Putnam N.H."/>
            <person name="Rash S."/>
            <person name="Rose J.K."/>
            <person name="Sakihama Y."/>
            <person name="Salamov A.A."/>
            <person name="Savidor A."/>
            <person name="Scheuring C.F."/>
            <person name="Smith B.M."/>
            <person name="Sobral B.W."/>
            <person name="Terry A."/>
            <person name="Torto-Alalibo T.A."/>
            <person name="Win J."/>
            <person name="Xu Z."/>
            <person name="Zhang H."/>
            <person name="Grigoriev I.V."/>
            <person name="Rokhsar D.S."/>
            <person name="Boore J.L."/>
        </authorList>
    </citation>
    <scope>NUCLEOTIDE SEQUENCE [LARGE SCALE GENOMIC DNA]</scope>
    <source>
        <strain evidence="2 3">P6497</strain>
    </source>
</reference>
<feature type="transmembrane region" description="Helical" evidence="1">
    <location>
        <begin position="232"/>
        <end position="251"/>
    </location>
</feature>
<feature type="non-terminal residue" evidence="2">
    <location>
        <position position="1"/>
    </location>
</feature>